<comment type="caution">
    <text evidence="2">The sequence shown here is derived from an EMBL/GenBank/DDBJ whole genome shotgun (WGS) entry which is preliminary data.</text>
</comment>
<dbReference type="Proteomes" id="UP001275084">
    <property type="component" value="Unassembled WGS sequence"/>
</dbReference>
<accession>A0AAJ0HEK4</accession>
<reference evidence="2" key="1">
    <citation type="journal article" date="2023" name="Mol. Phylogenet. Evol.">
        <title>Genome-scale phylogeny and comparative genomics of the fungal order Sordariales.</title>
        <authorList>
            <person name="Hensen N."/>
            <person name="Bonometti L."/>
            <person name="Westerberg I."/>
            <person name="Brannstrom I.O."/>
            <person name="Guillou S."/>
            <person name="Cros-Aarteil S."/>
            <person name="Calhoun S."/>
            <person name="Haridas S."/>
            <person name="Kuo A."/>
            <person name="Mondo S."/>
            <person name="Pangilinan J."/>
            <person name="Riley R."/>
            <person name="LaButti K."/>
            <person name="Andreopoulos B."/>
            <person name="Lipzen A."/>
            <person name="Chen C."/>
            <person name="Yan M."/>
            <person name="Daum C."/>
            <person name="Ng V."/>
            <person name="Clum A."/>
            <person name="Steindorff A."/>
            <person name="Ohm R.A."/>
            <person name="Martin F."/>
            <person name="Silar P."/>
            <person name="Natvig D.O."/>
            <person name="Lalanne C."/>
            <person name="Gautier V."/>
            <person name="Ament-Velasquez S.L."/>
            <person name="Kruys A."/>
            <person name="Hutchinson M.I."/>
            <person name="Powell A.J."/>
            <person name="Barry K."/>
            <person name="Miller A.N."/>
            <person name="Grigoriev I.V."/>
            <person name="Debuchy R."/>
            <person name="Gladieux P."/>
            <person name="Hiltunen Thoren M."/>
            <person name="Johannesson H."/>
        </authorList>
    </citation>
    <scope>NUCLEOTIDE SEQUENCE</scope>
    <source>
        <strain evidence="2">CBS 955.72</strain>
    </source>
</reference>
<evidence type="ECO:0000313" key="2">
    <source>
        <dbReference type="EMBL" id="KAK3349206.1"/>
    </source>
</evidence>
<gene>
    <name evidence="2" type="ORF">B0T25DRAFT_569853</name>
</gene>
<reference evidence="2" key="2">
    <citation type="submission" date="2023-06" db="EMBL/GenBank/DDBJ databases">
        <authorList>
            <consortium name="Lawrence Berkeley National Laboratory"/>
            <person name="Haridas S."/>
            <person name="Hensen N."/>
            <person name="Bonometti L."/>
            <person name="Westerberg I."/>
            <person name="Brannstrom I.O."/>
            <person name="Guillou S."/>
            <person name="Cros-Aarteil S."/>
            <person name="Calhoun S."/>
            <person name="Kuo A."/>
            <person name="Mondo S."/>
            <person name="Pangilinan J."/>
            <person name="Riley R."/>
            <person name="Labutti K."/>
            <person name="Andreopoulos B."/>
            <person name="Lipzen A."/>
            <person name="Chen C."/>
            <person name="Yanf M."/>
            <person name="Daum C."/>
            <person name="Ng V."/>
            <person name="Clum A."/>
            <person name="Steindorff A."/>
            <person name="Ohm R."/>
            <person name="Martin F."/>
            <person name="Silar P."/>
            <person name="Natvig D."/>
            <person name="Lalanne C."/>
            <person name="Gautier V."/>
            <person name="Ament-Velasquez S.L."/>
            <person name="Kruys A."/>
            <person name="Hutchinson M.I."/>
            <person name="Powell A.J."/>
            <person name="Barry K."/>
            <person name="Miller A.N."/>
            <person name="Grigoriev I.V."/>
            <person name="Debuchy R."/>
            <person name="Gladieux P."/>
            <person name="Thoren M.H."/>
            <person name="Johannesson H."/>
        </authorList>
    </citation>
    <scope>NUCLEOTIDE SEQUENCE</scope>
    <source>
        <strain evidence="2">CBS 955.72</strain>
    </source>
</reference>
<evidence type="ECO:0000313" key="3">
    <source>
        <dbReference type="Proteomes" id="UP001275084"/>
    </source>
</evidence>
<organism evidence="2 3">
    <name type="scientific">Lasiosphaeria hispida</name>
    <dbReference type="NCBI Taxonomy" id="260671"/>
    <lineage>
        <taxon>Eukaryota</taxon>
        <taxon>Fungi</taxon>
        <taxon>Dikarya</taxon>
        <taxon>Ascomycota</taxon>
        <taxon>Pezizomycotina</taxon>
        <taxon>Sordariomycetes</taxon>
        <taxon>Sordariomycetidae</taxon>
        <taxon>Sordariales</taxon>
        <taxon>Lasiosphaeriaceae</taxon>
        <taxon>Lasiosphaeria</taxon>
    </lineage>
</organism>
<keyword evidence="3" id="KW-1185">Reference proteome</keyword>
<evidence type="ECO:0000256" key="1">
    <source>
        <dbReference type="SAM" id="MobiDB-lite"/>
    </source>
</evidence>
<name>A0AAJ0HEK4_9PEZI</name>
<protein>
    <submittedName>
        <fullName evidence="2">Uncharacterized protein</fullName>
    </submittedName>
</protein>
<sequence>MDSYTLNLIAFRPSASKHFDPATYRCVHSYSIELLSIDPLAIYINNFLSNDDYLLDLAKDGFTQFLATSNGTDISPKPTVRLSQWTQTGSTLRRRRSMLIAASPRVLSGNESLQGGGVGHGEPHSG</sequence>
<dbReference type="AlphaFoldDB" id="A0AAJ0HEK4"/>
<dbReference type="EMBL" id="JAUIQD010000005">
    <property type="protein sequence ID" value="KAK3349206.1"/>
    <property type="molecule type" value="Genomic_DNA"/>
</dbReference>
<feature type="region of interest" description="Disordered" evidence="1">
    <location>
        <begin position="103"/>
        <end position="126"/>
    </location>
</feature>
<proteinExistence type="predicted"/>